<evidence type="ECO:0000259" key="4">
    <source>
        <dbReference type="Pfam" id="PF03816"/>
    </source>
</evidence>
<feature type="compositionally biased region" description="Polar residues" evidence="2">
    <location>
        <begin position="373"/>
        <end position="424"/>
    </location>
</feature>
<evidence type="ECO:0000313" key="6">
    <source>
        <dbReference type="Proteomes" id="UP000751852"/>
    </source>
</evidence>
<dbReference type="InterPro" id="IPR050922">
    <property type="entry name" value="LytR/CpsA/Psr_CW_biosynth"/>
</dbReference>
<comment type="similarity">
    <text evidence="1">Belongs to the LytR/CpsA/Psr (LCP) family.</text>
</comment>
<dbReference type="NCBIfam" id="TIGR00350">
    <property type="entry name" value="lytR_cpsA_psr"/>
    <property type="match status" value="1"/>
</dbReference>
<dbReference type="RefSeq" id="WP_198618164.1">
    <property type="nucleotide sequence ID" value="NZ_JABANU010000016.1"/>
</dbReference>
<feature type="domain" description="Cell envelope-related transcriptional attenuator" evidence="4">
    <location>
        <begin position="85"/>
        <end position="232"/>
    </location>
</feature>
<evidence type="ECO:0000256" key="3">
    <source>
        <dbReference type="SAM" id="Phobius"/>
    </source>
</evidence>
<evidence type="ECO:0000256" key="1">
    <source>
        <dbReference type="ARBA" id="ARBA00006068"/>
    </source>
</evidence>
<keyword evidence="3" id="KW-0472">Membrane</keyword>
<name>A0ABS0T9F8_9STAP</name>
<keyword evidence="3" id="KW-0812">Transmembrane</keyword>
<feature type="region of interest" description="Disordered" evidence="2">
    <location>
        <begin position="371"/>
        <end position="424"/>
    </location>
</feature>
<sequence length="424" mass="48301">MNKFFKYLLYLLSLMLVVVPTIYIIMLFNSSKSAFEQSFSNDSKRQSQHRDTNVDITQQPISILFLGIDDNESRRENGQSIDHARTDAMILSTFNPDQKQIRLLSIPRDTLSYIQEVGYYDKITHAHAYGGPEASMNSVESTLNVPVDYYIRINMEAFATAVDELGGIEYDVPYDLNEPNTLDKGRIKLKAGKQQLNGDEVLAVARTRKHDSDLKRGQRQMEILKALFKKAQKTDSLHKLDNIIEIVGDNAQHNLSFKEIRTIAIQYLVNDVDIKSQQLKGNNELIDGTYYINPDVDALIDTSNLLRRDLKLDPITDRNAYLIERIKSNYGEIPPLTEIPSSLLKYPPTYETQEDNSNNSNASIPRTHEDQYQEFNNSEPPSDTTEQNLNTTQVPDSTYNQGAQSSLQYDSNAQTNGTDNNEFY</sequence>
<comment type="caution">
    <text evidence="5">The sequence shown here is derived from an EMBL/GenBank/DDBJ whole genome shotgun (WGS) entry which is preliminary data.</text>
</comment>
<protein>
    <submittedName>
        <fullName evidence="5">LCP family protein</fullName>
    </submittedName>
</protein>
<organism evidence="5 6">
    <name type="scientific">Staphylococcus canis</name>
    <dbReference type="NCBI Taxonomy" id="2724942"/>
    <lineage>
        <taxon>Bacteria</taxon>
        <taxon>Bacillati</taxon>
        <taxon>Bacillota</taxon>
        <taxon>Bacilli</taxon>
        <taxon>Bacillales</taxon>
        <taxon>Staphylococcaceae</taxon>
        <taxon>Staphylococcus</taxon>
    </lineage>
</organism>
<dbReference type="Gene3D" id="3.40.630.190">
    <property type="entry name" value="LCP protein"/>
    <property type="match status" value="1"/>
</dbReference>
<dbReference type="EMBL" id="JABANU010000016">
    <property type="protein sequence ID" value="MBI5975386.1"/>
    <property type="molecule type" value="Genomic_DNA"/>
</dbReference>
<evidence type="ECO:0000256" key="2">
    <source>
        <dbReference type="SAM" id="MobiDB-lite"/>
    </source>
</evidence>
<evidence type="ECO:0000313" key="5">
    <source>
        <dbReference type="EMBL" id="MBI5975386.1"/>
    </source>
</evidence>
<proteinExistence type="inferred from homology"/>
<dbReference type="PANTHER" id="PTHR33392">
    <property type="entry name" value="POLYISOPRENYL-TEICHOIC ACID--PEPTIDOGLYCAN TEICHOIC ACID TRANSFERASE TAGU"/>
    <property type="match status" value="1"/>
</dbReference>
<feature type="compositionally biased region" description="Polar residues" evidence="2">
    <location>
        <begin position="355"/>
        <end position="364"/>
    </location>
</feature>
<dbReference type="InterPro" id="IPR004474">
    <property type="entry name" value="LytR_CpsA_psr"/>
</dbReference>
<dbReference type="Proteomes" id="UP000751852">
    <property type="component" value="Unassembled WGS sequence"/>
</dbReference>
<dbReference type="Pfam" id="PF03816">
    <property type="entry name" value="LytR_cpsA_psr"/>
    <property type="match status" value="1"/>
</dbReference>
<feature type="region of interest" description="Disordered" evidence="2">
    <location>
        <begin position="346"/>
        <end position="365"/>
    </location>
</feature>
<keyword evidence="3" id="KW-1133">Transmembrane helix</keyword>
<reference evidence="5 6" key="1">
    <citation type="submission" date="2020-04" db="EMBL/GenBank/DDBJ databases">
        <title>Staphylococcus species from domestic dog.</title>
        <authorList>
            <person name="Paterson G.K."/>
        </authorList>
    </citation>
    <scope>NUCLEOTIDE SEQUENCE [LARGE SCALE GENOMIC DNA]</scope>
    <source>
        <strain evidence="5 6">H16/1A</strain>
    </source>
</reference>
<feature type="transmembrane region" description="Helical" evidence="3">
    <location>
        <begin position="7"/>
        <end position="28"/>
    </location>
</feature>
<keyword evidence="6" id="KW-1185">Reference proteome</keyword>
<dbReference type="PANTHER" id="PTHR33392:SF3">
    <property type="entry name" value="POLYISOPRENYL-TEICHOIC ACID--PEPTIDOGLYCAN TEICHOIC ACID TRANSFERASE TAGT"/>
    <property type="match status" value="1"/>
</dbReference>
<accession>A0ABS0T9F8</accession>
<gene>
    <name evidence="5" type="ORF">HHH54_07185</name>
</gene>